<organism evidence="1 2">
    <name type="scientific">Oryza meyeriana var. granulata</name>
    <dbReference type="NCBI Taxonomy" id="110450"/>
    <lineage>
        <taxon>Eukaryota</taxon>
        <taxon>Viridiplantae</taxon>
        <taxon>Streptophyta</taxon>
        <taxon>Embryophyta</taxon>
        <taxon>Tracheophyta</taxon>
        <taxon>Spermatophyta</taxon>
        <taxon>Magnoliopsida</taxon>
        <taxon>Liliopsida</taxon>
        <taxon>Poales</taxon>
        <taxon>Poaceae</taxon>
        <taxon>BOP clade</taxon>
        <taxon>Oryzoideae</taxon>
        <taxon>Oryzeae</taxon>
        <taxon>Oryzinae</taxon>
        <taxon>Oryza</taxon>
        <taxon>Oryza meyeriana</taxon>
    </lineage>
</organism>
<protein>
    <submittedName>
        <fullName evidence="1">Uncharacterized protein</fullName>
    </submittedName>
</protein>
<reference evidence="1 2" key="1">
    <citation type="submission" date="2019-11" db="EMBL/GenBank/DDBJ databases">
        <title>Whole genome sequence of Oryza granulata.</title>
        <authorList>
            <person name="Li W."/>
        </authorList>
    </citation>
    <scope>NUCLEOTIDE SEQUENCE [LARGE SCALE GENOMIC DNA]</scope>
    <source>
        <strain evidence="2">cv. Menghai</strain>
        <tissue evidence="1">Leaf</tissue>
    </source>
</reference>
<name>A0A6G1CR33_9ORYZ</name>
<dbReference type="EMBL" id="SPHZ02000008">
    <property type="protein sequence ID" value="KAF0902602.1"/>
    <property type="molecule type" value="Genomic_DNA"/>
</dbReference>
<dbReference type="Proteomes" id="UP000479710">
    <property type="component" value="Unassembled WGS sequence"/>
</dbReference>
<keyword evidence="2" id="KW-1185">Reference proteome</keyword>
<evidence type="ECO:0000313" key="1">
    <source>
        <dbReference type="EMBL" id="KAF0902602.1"/>
    </source>
</evidence>
<evidence type="ECO:0000313" key="2">
    <source>
        <dbReference type="Proteomes" id="UP000479710"/>
    </source>
</evidence>
<dbReference type="AlphaFoldDB" id="A0A6G1CR33"/>
<comment type="caution">
    <text evidence="1">The sequence shown here is derived from an EMBL/GenBank/DDBJ whole genome shotgun (WGS) entry which is preliminary data.</text>
</comment>
<proteinExistence type="predicted"/>
<accession>A0A6G1CR33</accession>
<gene>
    <name evidence="1" type="ORF">E2562_018095</name>
</gene>
<sequence>MSDWIGGGRHDAAFDSGWRRNDASDWRRPRGSRACRQLEEDLENKFNGSDLTVDDGAQLAAAAAKDGWRGYQSRRHTLVAVGKGPSATKRFDLGVEFAVAARANLARGPMVVGCYSAVVLDCGEKGGAVRG</sequence>